<evidence type="ECO:0008006" key="4">
    <source>
        <dbReference type="Google" id="ProtNLM"/>
    </source>
</evidence>
<dbReference type="EMBL" id="JBFTWV010000041">
    <property type="protein sequence ID" value="KAL2794814.1"/>
    <property type="molecule type" value="Genomic_DNA"/>
</dbReference>
<dbReference type="PANTHER" id="PTHR35394">
    <property type="entry name" value="DUF3176 DOMAIN-CONTAINING PROTEIN"/>
    <property type="match status" value="1"/>
</dbReference>
<keyword evidence="1" id="KW-0812">Transmembrane</keyword>
<organism evidence="2 3">
    <name type="scientific">Aspergillus keveii</name>
    <dbReference type="NCBI Taxonomy" id="714993"/>
    <lineage>
        <taxon>Eukaryota</taxon>
        <taxon>Fungi</taxon>
        <taxon>Dikarya</taxon>
        <taxon>Ascomycota</taxon>
        <taxon>Pezizomycotina</taxon>
        <taxon>Eurotiomycetes</taxon>
        <taxon>Eurotiomycetidae</taxon>
        <taxon>Eurotiales</taxon>
        <taxon>Aspergillaceae</taxon>
        <taxon>Aspergillus</taxon>
        <taxon>Aspergillus subgen. Nidulantes</taxon>
    </lineage>
</organism>
<accession>A0ABR4G714</accession>
<dbReference type="Pfam" id="PF11374">
    <property type="entry name" value="DUF3176"/>
    <property type="match status" value="1"/>
</dbReference>
<keyword evidence="1" id="KW-0472">Membrane</keyword>
<keyword evidence="1" id="KW-1133">Transmembrane helix</keyword>
<dbReference type="PANTHER" id="PTHR35394:SF5">
    <property type="entry name" value="DUF3176 DOMAIN-CONTAINING PROTEIN"/>
    <property type="match status" value="1"/>
</dbReference>
<dbReference type="Proteomes" id="UP001610563">
    <property type="component" value="Unassembled WGS sequence"/>
</dbReference>
<dbReference type="InterPro" id="IPR021514">
    <property type="entry name" value="DUF3176"/>
</dbReference>
<feature type="transmembrane region" description="Helical" evidence="1">
    <location>
        <begin position="477"/>
        <end position="499"/>
    </location>
</feature>
<comment type="caution">
    <text evidence="2">The sequence shown here is derived from an EMBL/GenBank/DDBJ whole genome shotgun (WGS) entry which is preliminary data.</text>
</comment>
<sequence>MPPDTRIIRKPRGYELADLNDQEAEPLSSAPVEYKRHPVYSRTEWLYETGTLILSAGLLAGIICIFIKMKDKPLSNWTASITLTATISTLTTFCSAALMHSVSQFIGQLKWIHFKNGSHKLSHFEVFDEASRGPWGSILLLTGVKWNLATVGAVVTICRLSFAPLAQQVIEVKLQNVPTNDSSVTYNYSHTFQRPMVGTITTMVERTVPQDPEIQAAILQGLYGINSFAQFECPSVCQWPTPYISLGFKTSCQNVTQTTLQTQTCNGTSPKICNMTTPGSVGLVTRHMDTSWGTTYAMNFAVYRATADHNYQQTLINVTECALGLTAFQFGDARANGSTGFSFGKITEIDLVAENQNQNQSPWDLGGGAEIPFQIQYTNASTTADGIAIPAFTIGWAEVIALANFLTSDIVVSEFITGDPPEHVNRGLAPFIGGDVNVTERFERMATAMTDRVRNGPNAQLAHGQRIDSVQFVRIKWVYLIGPVAIELVAIAFAVLTMFRSRESRGVPLWKTSALAVLACQHDREADLIRSTIRDIKEMDEVAENSKARLQ</sequence>
<gene>
    <name evidence="2" type="ORF">BJX66DRAFT_351110</name>
</gene>
<reference evidence="2 3" key="1">
    <citation type="submission" date="2024-07" db="EMBL/GenBank/DDBJ databases">
        <title>Section-level genome sequencing and comparative genomics of Aspergillus sections Usti and Cavernicolus.</title>
        <authorList>
            <consortium name="Lawrence Berkeley National Laboratory"/>
            <person name="Nybo J.L."/>
            <person name="Vesth T.C."/>
            <person name="Theobald S."/>
            <person name="Frisvad J.C."/>
            <person name="Larsen T.O."/>
            <person name="Kjaerboelling I."/>
            <person name="Rothschild-Mancinelli K."/>
            <person name="Lyhne E.K."/>
            <person name="Kogle M.E."/>
            <person name="Barry K."/>
            <person name="Clum A."/>
            <person name="Na H."/>
            <person name="Ledsgaard L."/>
            <person name="Lin J."/>
            <person name="Lipzen A."/>
            <person name="Kuo A."/>
            <person name="Riley R."/>
            <person name="Mondo S."/>
            <person name="Labutti K."/>
            <person name="Haridas S."/>
            <person name="Pangalinan J."/>
            <person name="Salamov A.A."/>
            <person name="Simmons B.A."/>
            <person name="Magnuson J.K."/>
            <person name="Chen J."/>
            <person name="Drula E."/>
            <person name="Henrissat B."/>
            <person name="Wiebenga A."/>
            <person name="Lubbers R.J."/>
            <person name="Gomes A.C."/>
            <person name="Makela M.R."/>
            <person name="Stajich J."/>
            <person name="Grigoriev I.V."/>
            <person name="Mortensen U.H."/>
            <person name="De Vries R.P."/>
            <person name="Baker S.E."/>
            <person name="Andersen M.R."/>
        </authorList>
    </citation>
    <scope>NUCLEOTIDE SEQUENCE [LARGE SCALE GENOMIC DNA]</scope>
    <source>
        <strain evidence="2 3">CBS 209.92</strain>
    </source>
</reference>
<evidence type="ECO:0000256" key="1">
    <source>
        <dbReference type="SAM" id="Phobius"/>
    </source>
</evidence>
<evidence type="ECO:0000313" key="3">
    <source>
        <dbReference type="Proteomes" id="UP001610563"/>
    </source>
</evidence>
<feature type="transmembrane region" description="Helical" evidence="1">
    <location>
        <begin position="79"/>
        <end position="99"/>
    </location>
</feature>
<proteinExistence type="predicted"/>
<protein>
    <recommendedName>
        <fullName evidence="4">Carboxylic ester hydrolase</fullName>
    </recommendedName>
</protein>
<name>A0ABR4G714_9EURO</name>
<feature type="transmembrane region" description="Helical" evidence="1">
    <location>
        <begin position="45"/>
        <end position="67"/>
    </location>
</feature>
<keyword evidence="3" id="KW-1185">Reference proteome</keyword>
<evidence type="ECO:0000313" key="2">
    <source>
        <dbReference type="EMBL" id="KAL2794814.1"/>
    </source>
</evidence>